<dbReference type="PANTHER" id="PTHR10698:SF0">
    <property type="entry name" value="V-TYPE PROTON ATPASE SUBUNIT H"/>
    <property type="match status" value="1"/>
</dbReference>
<comment type="similarity">
    <text evidence="1">Belongs to the V-ATPase H subunit family.</text>
</comment>
<comment type="caution">
    <text evidence="6">The sequence shown here is derived from an EMBL/GenBank/DDBJ whole genome shotgun (WGS) entry which is preliminary data.</text>
</comment>
<gene>
    <name evidence="6" type="ORF">E3P99_01503</name>
</gene>
<dbReference type="InterPro" id="IPR038497">
    <property type="entry name" value="ATPase_V1-cplx_hsu_C_sf"/>
</dbReference>
<dbReference type="InterPro" id="IPR004908">
    <property type="entry name" value="ATPase_V1-cplx_hsu"/>
</dbReference>
<keyword evidence="4" id="KW-0406">Ion transport</keyword>
<evidence type="ECO:0000256" key="1">
    <source>
        <dbReference type="ARBA" id="ARBA00008613"/>
    </source>
</evidence>
<dbReference type="SUPFAM" id="SSF48371">
    <property type="entry name" value="ARM repeat"/>
    <property type="match status" value="1"/>
</dbReference>
<evidence type="ECO:0000313" key="6">
    <source>
        <dbReference type="EMBL" id="TIA90566.1"/>
    </source>
</evidence>
<dbReference type="GO" id="GO:0000221">
    <property type="term" value="C:vacuolar proton-transporting V-type ATPase, V1 domain"/>
    <property type="evidence" value="ECO:0007669"/>
    <property type="project" value="InterPro"/>
</dbReference>
<dbReference type="Pfam" id="PF03224">
    <property type="entry name" value="V-ATPase_H_N"/>
    <property type="match status" value="1"/>
</dbReference>
<sequence length="415" mass="47577">MNLVIEFELEFNPTQLIPWQGYLRSNLINSAEYSLISQLDDYNNEGLYATKLSEYLGLFNKLLSNINKVDVVQWSLYHLLELLRNDSATRISQLTALDDINSNILQHLNNKDSFIHLASLKVLSLSLSVACSDQHLLTLLHSIHQDIEQGLHLEFTTLLLTHLVSIKLCKQYTYTHLLPHLLNLLNNPSTTPQLCYNLCYSIWLISFDSQLASTINHDHHIIPPLALIARSSIKEKVVRLVLATFSNLLKYSKKSTLNTFLALPIQPTLTSLSSRRWSDDDLLNDLDQIQHQLNLSFASVSNWDEYASELDSGLLRWSPVHTDEEFWKNDGKTLLNNGSWGVNKLLALLESEDSAVLYITLWDIAQFIKYIPHAKNHIRTPHKSQIMQLLQHPDPKVRYQALVTTQLLISQPWNV</sequence>
<dbReference type="GO" id="GO:0046961">
    <property type="term" value="F:proton-transporting ATPase activity, rotational mechanism"/>
    <property type="evidence" value="ECO:0007669"/>
    <property type="project" value="InterPro"/>
</dbReference>
<dbReference type="Gene3D" id="1.25.40.150">
    <property type="entry name" value="V-type ATPase, subunit H, C-terminal domain"/>
    <property type="match status" value="1"/>
</dbReference>
<dbReference type="OrthoDB" id="10263554at2759"/>
<reference evidence="6 7" key="1">
    <citation type="submission" date="2019-03" db="EMBL/GenBank/DDBJ databases">
        <title>Sequencing 23 genomes of Wallemia ichthyophaga.</title>
        <authorList>
            <person name="Gostincar C."/>
        </authorList>
    </citation>
    <scope>NUCLEOTIDE SEQUENCE [LARGE SCALE GENOMIC DNA]</scope>
    <source>
        <strain evidence="6 7">EXF-5753</strain>
    </source>
</reference>
<feature type="domain" description="ATPase V1 complex subunit H C-terminal" evidence="5">
    <location>
        <begin position="300"/>
        <end position="413"/>
    </location>
</feature>
<dbReference type="InterPro" id="IPR011987">
    <property type="entry name" value="ATPase_V1-cplx_hsu_C"/>
</dbReference>
<dbReference type="InterPro" id="IPR011989">
    <property type="entry name" value="ARM-like"/>
</dbReference>
<dbReference type="Proteomes" id="UP000310189">
    <property type="component" value="Unassembled WGS sequence"/>
</dbReference>
<accession>A0A4T0FUD7</accession>
<proteinExistence type="inferred from homology"/>
<dbReference type="Pfam" id="PF11698">
    <property type="entry name" value="V-ATPase_H_C"/>
    <property type="match status" value="1"/>
</dbReference>
<dbReference type="EMBL" id="SPNW01000018">
    <property type="protein sequence ID" value="TIA90566.1"/>
    <property type="molecule type" value="Genomic_DNA"/>
</dbReference>
<evidence type="ECO:0000256" key="4">
    <source>
        <dbReference type="ARBA" id="ARBA00023065"/>
    </source>
</evidence>
<dbReference type="Gene3D" id="1.25.10.10">
    <property type="entry name" value="Leucine-rich Repeat Variant"/>
    <property type="match status" value="1"/>
</dbReference>
<dbReference type="GO" id="GO:0000329">
    <property type="term" value="C:fungal-type vacuole membrane"/>
    <property type="evidence" value="ECO:0007669"/>
    <property type="project" value="TreeGrafter"/>
</dbReference>
<dbReference type="PANTHER" id="PTHR10698">
    <property type="entry name" value="V-TYPE PROTON ATPASE SUBUNIT H"/>
    <property type="match status" value="1"/>
</dbReference>
<evidence type="ECO:0000256" key="2">
    <source>
        <dbReference type="ARBA" id="ARBA00022448"/>
    </source>
</evidence>
<keyword evidence="7" id="KW-1185">Reference proteome</keyword>
<name>A0A4T0FUD7_9BASI</name>
<dbReference type="InterPro" id="IPR016024">
    <property type="entry name" value="ARM-type_fold"/>
</dbReference>
<organism evidence="6 7">
    <name type="scientific">Wallemia hederae</name>
    <dbReference type="NCBI Taxonomy" id="1540922"/>
    <lineage>
        <taxon>Eukaryota</taxon>
        <taxon>Fungi</taxon>
        <taxon>Dikarya</taxon>
        <taxon>Basidiomycota</taxon>
        <taxon>Wallemiomycotina</taxon>
        <taxon>Wallemiomycetes</taxon>
        <taxon>Wallemiales</taxon>
        <taxon>Wallemiaceae</taxon>
        <taxon>Wallemia</taxon>
    </lineage>
</organism>
<dbReference type="AlphaFoldDB" id="A0A4T0FUD7"/>
<evidence type="ECO:0000259" key="5">
    <source>
        <dbReference type="Pfam" id="PF11698"/>
    </source>
</evidence>
<keyword evidence="2" id="KW-0813">Transport</keyword>
<evidence type="ECO:0000313" key="7">
    <source>
        <dbReference type="Proteomes" id="UP000310189"/>
    </source>
</evidence>
<protein>
    <recommendedName>
        <fullName evidence="5">ATPase V1 complex subunit H C-terminal domain-containing protein</fullName>
    </recommendedName>
</protein>
<keyword evidence="3" id="KW-0375">Hydrogen ion transport</keyword>
<evidence type="ECO:0000256" key="3">
    <source>
        <dbReference type="ARBA" id="ARBA00022781"/>
    </source>
</evidence>